<protein>
    <recommendedName>
        <fullName evidence="4">Calcineurin-like phosphoesterase domain-containing protein</fullName>
    </recommendedName>
</protein>
<dbReference type="AlphaFoldDB" id="A0A1Y4QCW5"/>
<organism evidence="2 3">
    <name type="scientific">Thomasclavelia spiroformis</name>
    <dbReference type="NCBI Taxonomy" id="29348"/>
    <lineage>
        <taxon>Bacteria</taxon>
        <taxon>Bacillati</taxon>
        <taxon>Bacillota</taxon>
        <taxon>Erysipelotrichia</taxon>
        <taxon>Erysipelotrichales</taxon>
        <taxon>Coprobacillaceae</taxon>
        <taxon>Thomasclavelia</taxon>
    </lineage>
</organism>
<reference evidence="3" key="1">
    <citation type="submission" date="2017-04" db="EMBL/GenBank/DDBJ databases">
        <title>Function of individual gut microbiota members based on whole genome sequencing of pure cultures obtained from chicken caecum.</title>
        <authorList>
            <person name="Medvecky M."/>
            <person name="Cejkova D."/>
            <person name="Polansky O."/>
            <person name="Karasova D."/>
            <person name="Kubasova T."/>
            <person name="Cizek A."/>
            <person name="Rychlik I."/>
        </authorList>
    </citation>
    <scope>NUCLEOTIDE SEQUENCE [LARGE SCALE GENOMIC DNA]</scope>
    <source>
        <strain evidence="3">An149</strain>
    </source>
</reference>
<evidence type="ECO:0000256" key="1">
    <source>
        <dbReference type="SAM" id="SignalP"/>
    </source>
</evidence>
<name>A0A1Y4QCW5_9FIRM</name>
<evidence type="ECO:0000313" key="2">
    <source>
        <dbReference type="EMBL" id="OUQ03105.1"/>
    </source>
</evidence>
<feature type="chain" id="PRO_5012802617" description="Calcineurin-like phosphoesterase domain-containing protein" evidence="1">
    <location>
        <begin position="29"/>
        <end position="73"/>
    </location>
</feature>
<evidence type="ECO:0008006" key="4">
    <source>
        <dbReference type="Google" id="ProtNLM"/>
    </source>
</evidence>
<dbReference type="Proteomes" id="UP000196258">
    <property type="component" value="Unassembled WGS sequence"/>
</dbReference>
<gene>
    <name evidence="2" type="ORF">B5E91_13075</name>
</gene>
<comment type="caution">
    <text evidence="2">The sequence shown here is derived from an EMBL/GenBank/DDBJ whole genome shotgun (WGS) entry which is preliminary data.</text>
</comment>
<keyword evidence="1" id="KW-0732">Signal</keyword>
<sequence length="73" mass="7974">MKAIKKIIATAICLMMVMGLCICNPVSATEEPLLTVAFMSDLHNQQSTLESGNIRNSITKVCDDLAAKKILMF</sequence>
<accession>A0A1Y4QCW5</accession>
<feature type="signal peptide" evidence="1">
    <location>
        <begin position="1"/>
        <end position="28"/>
    </location>
</feature>
<proteinExistence type="predicted"/>
<evidence type="ECO:0000313" key="3">
    <source>
        <dbReference type="Proteomes" id="UP000196258"/>
    </source>
</evidence>
<dbReference type="RefSeq" id="WP_087258523.1">
    <property type="nucleotide sequence ID" value="NZ_NFLB01000023.1"/>
</dbReference>
<dbReference type="EMBL" id="NFLB01000023">
    <property type="protein sequence ID" value="OUQ03105.1"/>
    <property type="molecule type" value="Genomic_DNA"/>
</dbReference>